<dbReference type="GO" id="GO:0020037">
    <property type="term" value="F:heme binding"/>
    <property type="evidence" value="ECO:0007669"/>
    <property type="project" value="InterPro"/>
</dbReference>
<dbReference type="CDD" id="cd01068">
    <property type="entry name" value="globin_sensor"/>
    <property type="match status" value="1"/>
</dbReference>
<dbReference type="InterPro" id="IPR004090">
    <property type="entry name" value="Chemotax_Me-accpt_rcpt"/>
</dbReference>
<organism evidence="5 6">
    <name type="scientific">Lysinibacillus macroides</name>
    <dbReference type="NCBI Taxonomy" id="33935"/>
    <lineage>
        <taxon>Bacteria</taxon>
        <taxon>Bacillati</taxon>
        <taxon>Bacillota</taxon>
        <taxon>Bacilli</taxon>
        <taxon>Bacillales</taxon>
        <taxon>Bacillaceae</taxon>
        <taxon>Lysinibacillus</taxon>
    </lineage>
</organism>
<sequence length="436" mass="48463">MSWFTKNSSPHYSIVLMPENFEDHVQLDVSSHPSLQKQLALLNLTIRDLAIIKQLQPFAKDLIPTMVEQFYVAISLSQDLLDIINRTSHIDRLKVTLHKHLSDIFESYINSAYIHERKAIAEAHVRIGLQSKWYIASFQSLTTTFTNFVNDLDISKQDAIYAINAFSKIINFEQQLVIEAYEKEEERIRTATSETKNALVTTIHKTAEELNAISEETAASLLVISSQTDDIAVATKQGLSFVADTQEKSRRGQQQLQEQNDLIQVILKSVNSLEVTMNQLRTSSQKISEIVGLVTGIADQTNLLALNASIEAARAGEHGKGFAVVAEEVRKLAEETKNAVQNVSHLIKETESNITTMSNSVVNVDEKIQHSVTTQENLSKSFNDIADAVAGIQQQYIHTSRDISAISNLITELSQGATLVSSSSDSLINVVNELNI</sequence>
<dbReference type="GO" id="GO:0019825">
    <property type="term" value="F:oxygen binding"/>
    <property type="evidence" value="ECO:0007669"/>
    <property type="project" value="InterPro"/>
</dbReference>
<keyword evidence="6" id="KW-1185">Reference proteome</keyword>
<dbReference type="InterPro" id="IPR044398">
    <property type="entry name" value="Globin-sensor_dom"/>
</dbReference>
<dbReference type="Gene3D" id="1.10.287.950">
    <property type="entry name" value="Methyl-accepting chemotaxis protein"/>
    <property type="match status" value="1"/>
</dbReference>
<evidence type="ECO:0000259" key="4">
    <source>
        <dbReference type="PROSITE" id="PS50111"/>
    </source>
</evidence>
<dbReference type="AlphaFoldDB" id="A0A0N0UW38"/>
<evidence type="ECO:0000256" key="2">
    <source>
        <dbReference type="ARBA" id="ARBA00029447"/>
    </source>
</evidence>
<keyword evidence="1 3" id="KW-0807">Transducer</keyword>
<gene>
    <name evidence="5" type="ORF">ADM90_23145</name>
</gene>
<dbReference type="Pfam" id="PF11563">
    <property type="entry name" value="Protoglobin"/>
    <property type="match status" value="1"/>
</dbReference>
<dbReference type="InterPro" id="IPR012292">
    <property type="entry name" value="Globin/Proto"/>
</dbReference>
<evidence type="ECO:0000256" key="3">
    <source>
        <dbReference type="PROSITE-ProRule" id="PRU00284"/>
    </source>
</evidence>
<accession>A0A0N0UW38</accession>
<dbReference type="InterPro" id="IPR039379">
    <property type="entry name" value="Protoglobin_sensor_dom"/>
</dbReference>
<evidence type="ECO:0000313" key="6">
    <source>
        <dbReference type="Proteomes" id="UP000037977"/>
    </source>
</evidence>
<evidence type="ECO:0000313" key="5">
    <source>
        <dbReference type="EMBL" id="KOY80104.1"/>
    </source>
</evidence>
<dbReference type="GO" id="GO:0006935">
    <property type="term" value="P:chemotaxis"/>
    <property type="evidence" value="ECO:0007669"/>
    <property type="project" value="InterPro"/>
</dbReference>
<dbReference type="GO" id="GO:0007165">
    <property type="term" value="P:signal transduction"/>
    <property type="evidence" value="ECO:0007669"/>
    <property type="project" value="UniProtKB-KW"/>
</dbReference>
<dbReference type="PANTHER" id="PTHR32089:SF118">
    <property type="entry name" value="HEME-BASED AEROTACTIC TRANSDUCER HEMAT"/>
    <property type="match status" value="1"/>
</dbReference>
<dbReference type="SMART" id="SM00283">
    <property type="entry name" value="MA"/>
    <property type="match status" value="1"/>
</dbReference>
<comment type="similarity">
    <text evidence="2">Belongs to the methyl-accepting chemotaxis (MCP) protein family.</text>
</comment>
<dbReference type="Proteomes" id="UP000037977">
    <property type="component" value="Unassembled WGS sequence"/>
</dbReference>
<dbReference type="Pfam" id="PF00015">
    <property type="entry name" value="MCPsignal"/>
    <property type="match status" value="1"/>
</dbReference>
<dbReference type="InterPro" id="IPR009050">
    <property type="entry name" value="Globin-like_sf"/>
</dbReference>
<reference evidence="5 6" key="1">
    <citation type="submission" date="2015-07" db="EMBL/GenBank/DDBJ databases">
        <title>Genome sequencing project for genomic taxonomy and phylogenomics of Bacillus-like bacteria.</title>
        <authorList>
            <person name="Liu B."/>
            <person name="Wang J."/>
            <person name="Zhu Y."/>
            <person name="Liu G."/>
            <person name="Chen Q."/>
            <person name="Chen Z."/>
            <person name="Che J."/>
            <person name="Ge C."/>
            <person name="Shi H."/>
            <person name="Pan Z."/>
            <person name="Liu X."/>
        </authorList>
    </citation>
    <scope>NUCLEOTIDE SEQUENCE [LARGE SCALE GENOMIC DNA]</scope>
    <source>
        <strain evidence="5 6">DSM 54</strain>
    </source>
</reference>
<name>A0A0N0UW38_9BACI</name>
<dbReference type="PATRIC" id="fig|33935.3.peg.3883"/>
<dbReference type="PRINTS" id="PR00260">
    <property type="entry name" value="CHEMTRNSDUCR"/>
</dbReference>
<feature type="domain" description="Methyl-accepting transducer" evidence="4">
    <location>
        <begin position="200"/>
        <end position="428"/>
    </location>
</feature>
<protein>
    <submittedName>
        <fullName evidence="5">Heme transporter CcmD</fullName>
    </submittedName>
</protein>
<dbReference type="GO" id="GO:0016020">
    <property type="term" value="C:membrane"/>
    <property type="evidence" value="ECO:0007669"/>
    <property type="project" value="InterPro"/>
</dbReference>
<dbReference type="SUPFAM" id="SSF46458">
    <property type="entry name" value="Globin-like"/>
    <property type="match status" value="1"/>
</dbReference>
<dbReference type="PROSITE" id="PS50111">
    <property type="entry name" value="CHEMOTAXIS_TRANSDUC_2"/>
    <property type="match status" value="1"/>
</dbReference>
<dbReference type="Gene3D" id="1.10.490.10">
    <property type="entry name" value="Globins"/>
    <property type="match status" value="1"/>
</dbReference>
<evidence type="ECO:0000256" key="1">
    <source>
        <dbReference type="ARBA" id="ARBA00023224"/>
    </source>
</evidence>
<dbReference type="InterPro" id="IPR004089">
    <property type="entry name" value="MCPsignal_dom"/>
</dbReference>
<dbReference type="OrthoDB" id="266313at2"/>
<dbReference type="GO" id="GO:0004888">
    <property type="term" value="F:transmembrane signaling receptor activity"/>
    <property type="evidence" value="ECO:0007669"/>
    <property type="project" value="InterPro"/>
</dbReference>
<comment type="caution">
    <text evidence="5">The sequence shown here is derived from an EMBL/GenBank/DDBJ whole genome shotgun (WGS) entry which is preliminary data.</text>
</comment>
<dbReference type="SUPFAM" id="SSF58104">
    <property type="entry name" value="Methyl-accepting chemotaxis protein (MCP) signaling domain"/>
    <property type="match status" value="1"/>
</dbReference>
<dbReference type="STRING" id="33935.ADM90_23145"/>
<dbReference type="PANTHER" id="PTHR32089">
    <property type="entry name" value="METHYL-ACCEPTING CHEMOTAXIS PROTEIN MCPB"/>
    <property type="match status" value="1"/>
</dbReference>
<dbReference type="EMBL" id="LGCI01000014">
    <property type="protein sequence ID" value="KOY80104.1"/>
    <property type="molecule type" value="Genomic_DNA"/>
</dbReference>
<proteinExistence type="inferred from homology"/>